<dbReference type="EMBL" id="FXTZ01000001">
    <property type="protein sequence ID" value="SMP06500.1"/>
    <property type="molecule type" value="Genomic_DNA"/>
</dbReference>
<organism evidence="1 2">
    <name type="scientific">Chryseobacterium profundimaris</name>
    <dbReference type="NCBI Taxonomy" id="1387275"/>
    <lineage>
        <taxon>Bacteria</taxon>
        <taxon>Pseudomonadati</taxon>
        <taxon>Bacteroidota</taxon>
        <taxon>Flavobacteriia</taxon>
        <taxon>Flavobacteriales</taxon>
        <taxon>Weeksellaceae</taxon>
        <taxon>Chryseobacterium group</taxon>
        <taxon>Chryseobacterium</taxon>
    </lineage>
</organism>
<accession>A0ABY1ND85</accession>
<dbReference type="Proteomes" id="UP001157960">
    <property type="component" value="Unassembled WGS sequence"/>
</dbReference>
<keyword evidence="2" id="KW-1185">Reference proteome</keyword>
<proteinExistence type="predicted"/>
<dbReference type="Pfam" id="PF13783">
    <property type="entry name" value="DUF4177"/>
    <property type="match status" value="1"/>
</dbReference>
<dbReference type="RefSeq" id="WP_283420907.1">
    <property type="nucleotide sequence ID" value="NZ_FXTZ01000001.1"/>
</dbReference>
<reference evidence="1 2" key="1">
    <citation type="submission" date="2017-05" db="EMBL/GenBank/DDBJ databases">
        <authorList>
            <person name="Varghese N."/>
            <person name="Submissions S."/>
        </authorList>
    </citation>
    <scope>NUCLEOTIDE SEQUENCE [LARGE SCALE GENOMIC DNA]</scope>
    <source>
        <strain evidence="1 2">DSM 28214</strain>
    </source>
</reference>
<evidence type="ECO:0000313" key="1">
    <source>
        <dbReference type="EMBL" id="SMP06500.1"/>
    </source>
</evidence>
<dbReference type="InterPro" id="IPR025234">
    <property type="entry name" value="YjzH-like"/>
</dbReference>
<protein>
    <recommendedName>
        <fullName evidence="3">DUF4177 domain-containing protein</fullName>
    </recommendedName>
</protein>
<gene>
    <name evidence="1" type="ORF">SAMN06264346_101537</name>
</gene>
<sequence length="64" mass="7577">MRKRFEYKTVIIEPKGFWGNKYDPADIDKVLNQYGNDGWELVTAESKEYGGTFYGVIYTFKREL</sequence>
<evidence type="ECO:0000313" key="2">
    <source>
        <dbReference type="Proteomes" id="UP001157960"/>
    </source>
</evidence>
<comment type="caution">
    <text evidence="1">The sequence shown here is derived from an EMBL/GenBank/DDBJ whole genome shotgun (WGS) entry which is preliminary data.</text>
</comment>
<evidence type="ECO:0008006" key="3">
    <source>
        <dbReference type="Google" id="ProtNLM"/>
    </source>
</evidence>
<name>A0ABY1ND85_9FLAO</name>